<organism evidence="2">
    <name type="scientific">mine drainage metagenome</name>
    <dbReference type="NCBI Taxonomy" id="410659"/>
    <lineage>
        <taxon>unclassified sequences</taxon>
        <taxon>metagenomes</taxon>
        <taxon>ecological metagenomes</taxon>
    </lineage>
</organism>
<dbReference type="AlphaFoldDB" id="A0A1J5RN20"/>
<sequence length="150" mass="16096">MKISGYGPTSGTGQAKRTGKTDKTSSSAFAQHLASPAEEPVEEALGLEATVTVGNIDALLAVQAADDSTEREQRRRLIQRGEDILDKLEDVRHGLLIGAIPKDKLVALAQLVRTRRDTVGDPRLAAVLDEIELRAEVELAKLAARADSET</sequence>
<keyword evidence="2" id="KW-0966">Cell projection</keyword>
<name>A0A1J5RN20_9ZZZZ</name>
<keyword evidence="2" id="KW-0969">Cilium</keyword>
<keyword evidence="2" id="KW-0282">Flagellum</keyword>
<dbReference type="GO" id="GO:0044781">
    <property type="term" value="P:bacterial-type flagellum organization"/>
    <property type="evidence" value="ECO:0007669"/>
    <property type="project" value="InterPro"/>
</dbReference>
<dbReference type="NCBIfam" id="NF009426">
    <property type="entry name" value="PRK12787.1-2"/>
    <property type="match status" value="1"/>
</dbReference>
<dbReference type="EMBL" id="MLJW01000277">
    <property type="protein sequence ID" value="OIQ90891.1"/>
    <property type="molecule type" value="Genomic_DNA"/>
</dbReference>
<proteinExistence type="predicted"/>
<dbReference type="InterPro" id="IPR019704">
    <property type="entry name" value="Flagellar_assmbl_FliX_class2"/>
</dbReference>
<comment type="caution">
    <text evidence="2">The sequence shown here is derived from an EMBL/GenBank/DDBJ whole genome shotgun (WGS) entry which is preliminary data.</text>
</comment>
<protein>
    <submittedName>
        <fullName evidence="2">Flagellar assembly protein FliX</fullName>
    </submittedName>
</protein>
<evidence type="ECO:0000256" key="1">
    <source>
        <dbReference type="SAM" id="MobiDB-lite"/>
    </source>
</evidence>
<accession>A0A1J5RN20</accession>
<feature type="region of interest" description="Disordered" evidence="1">
    <location>
        <begin position="1"/>
        <end position="40"/>
    </location>
</feature>
<reference evidence="2" key="1">
    <citation type="submission" date="2016-10" db="EMBL/GenBank/DDBJ databases">
        <title>Sequence of Gallionella enrichment culture.</title>
        <authorList>
            <person name="Poehlein A."/>
            <person name="Muehling M."/>
            <person name="Daniel R."/>
        </authorList>
    </citation>
    <scope>NUCLEOTIDE SEQUENCE</scope>
</reference>
<evidence type="ECO:0000313" key="2">
    <source>
        <dbReference type="EMBL" id="OIQ90891.1"/>
    </source>
</evidence>
<dbReference type="Pfam" id="PF10768">
    <property type="entry name" value="FliX"/>
    <property type="match status" value="1"/>
</dbReference>
<gene>
    <name evidence="2" type="primary">fliX_1</name>
    <name evidence="2" type="ORF">GALL_272280</name>
</gene>